<feature type="transmembrane region" description="Helical" evidence="5">
    <location>
        <begin position="162"/>
        <end position="185"/>
    </location>
</feature>
<dbReference type="NCBIfam" id="TIGR03902">
    <property type="entry name" value="rhom_GG_sort"/>
    <property type="match status" value="1"/>
</dbReference>
<dbReference type="Proteomes" id="UP000004263">
    <property type="component" value="Unassembled WGS sequence"/>
</dbReference>
<comment type="subcellular location">
    <subcellularLocation>
        <location evidence="1">Membrane</location>
        <topology evidence="1">Multi-pass membrane protein</topology>
    </subcellularLocation>
</comment>
<accession>Q1N0M1</accession>
<dbReference type="InterPro" id="IPR035952">
    <property type="entry name" value="Rhomboid-like_sf"/>
</dbReference>
<dbReference type="HOGENOM" id="CLU_108530_0_0_6"/>
<evidence type="ECO:0000256" key="5">
    <source>
        <dbReference type="SAM" id="Phobius"/>
    </source>
</evidence>
<dbReference type="InterPro" id="IPR023826">
    <property type="entry name" value="Rhom-like_SP_proteobac"/>
</dbReference>
<proteinExistence type="predicted"/>
<name>Q1N0M1_9GAMM</name>
<dbReference type="Pfam" id="PF01694">
    <property type="entry name" value="Rhomboid"/>
    <property type="match status" value="1"/>
</dbReference>
<comment type="caution">
    <text evidence="7">The sequence shown here is derived from an EMBL/GenBank/DDBJ whole genome shotgun (WGS) entry which is preliminary data.</text>
</comment>
<dbReference type="AlphaFoldDB" id="Q1N0M1"/>
<dbReference type="InterPro" id="IPR022764">
    <property type="entry name" value="Peptidase_S54_rhomboid_dom"/>
</dbReference>
<feature type="transmembrane region" description="Helical" evidence="5">
    <location>
        <begin position="82"/>
        <end position="101"/>
    </location>
</feature>
<evidence type="ECO:0000313" key="7">
    <source>
        <dbReference type="EMBL" id="EAT11812.1"/>
    </source>
</evidence>
<dbReference type="Gene3D" id="1.20.1540.10">
    <property type="entry name" value="Rhomboid-like"/>
    <property type="match status" value="1"/>
</dbReference>
<gene>
    <name evidence="7" type="ORF">RED65_05479</name>
</gene>
<evidence type="ECO:0000256" key="3">
    <source>
        <dbReference type="ARBA" id="ARBA00022989"/>
    </source>
</evidence>
<keyword evidence="4 5" id="KW-0472">Membrane</keyword>
<reference evidence="7 8" key="1">
    <citation type="submission" date="2006-03" db="EMBL/GenBank/DDBJ databases">
        <authorList>
            <person name="Pinhassi J."/>
            <person name="Pedros-Alio C."/>
            <person name="Ferriera S."/>
            <person name="Johnson J."/>
            <person name="Kravitz S."/>
            <person name="Halpern A."/>
            <person name="Remington K."/>
            <person name="Beeson K."/>
            <person name="Tran B."/>
            <person name="Rogers Y.-H."/>
            <person name="Friedman R."/>
            <person name="Venter J.C."/>
        </authorList>
    </citation>
    <scope>NUCLEOTIDE SEQUENCE [LARGE SCALE GENOMIC DNA]</scope>
    <source>
        <strain evidence="7 8">RED65</strain>
    </source>
</reference>
<evidence type="ECO:0000256" key="2">
    <source>
        <dbReference type="ARBA" id="ARBA00022692"/>
    </source>
</evidence>
<dbReference type="GO" id="GO:0004252">
    <property type="term" value="F:serine-type endopeptidase activity"/>
    <property type="evidence" value="ECO:0007669"/>
    <property type="project" value="InterPro"/>
</dbReference>
<feature type="transmembrane region" description="Helical" evidence="5">
    <location>
        <begin position="12"/>
        <end position="34"/>
    </location>
</feature>
<evidence type="ECO:0000259" key="6">
    <source>
        <dbReference type="Pfam" id="PF01694"/>
    </source>
</evidence>
<keyword evidence="3 5" id="KW-1133">Transmembrane helix</keyword>
<evidence type="ECO:0000313" key="8">
    <source>
        <dbReference type="Proteomes" id="UP000004263"/>
    </source>
</evidence>
<keyword evidence="2 5" id="KW-0812">Transmembrane</keyword>
<sequence>MRAVSESRITPLWPLIMLLLIGFLAILPTTQIQLRFDISLLQTHEWWRLISAHWVHLGWQHTVLNALGLLLIWYIAPRGLWLYWWVFYILSGLVISLVLLYQKQVANYVGASGVLHGMLLLAAYYSRILPLTRRFVFIGIIVTKVIWEQTPWYSDDRLGQVIGGYVVVDAHLWGVISGLVALFFIELKNLWGFKQKDV</sequence>
<evidence type="ECO:0000256" key="1">
    <source>
        <dbReference type="ARBA" id="ARBA00004141"/>
    </source>
</evidence>
<dbReference type="RefSeq" id="WP_007016413.1">
    <property type="nucleotide sequence ID" value="NZ_AAQH01000013.1"/>
</dbReference>
<feature type="transmembrane region" description="Helical" evidence="5">
    <location>
        <begin position="108"/>
        <end position="126"/>
    </location>
</feature>
<dbReference type="EMBL" id="AAQH01000013">
    <property type="protein sequence ID" value="EAT11812.1"/>
    <property type="molecule type" value="Genomic_DNA"/>
</dbReference>
<dbReference type="STRING" id="207949.RED65_05479"/>
<organism evidence="7 8">
    <name type="scientific">Bermanella marisrubri</name>
    <dbReference type="NCBI Taxonomy" id="207949"/>
    <lineage>
        <taxon>Bacteria</taxon>
        <taxon>Pseudomonadati</taxon>
        <taxon>Pseudomonadota</taxon>
        <taxon>Gammaproteobacteria</taxon>
        <taxon>Oceanospirillales</taxon>
        <taxon>Oceanospirillaceae</taxon>
        <taxon>Bermanella</taxon>
    </lineage>
</organism>
<keyword evidence="8" id="KW-1185">Reference proteome</keyword>
<evidence type="ECO:0000256" key="4">
    <source>
        <dbReference type="ARBA" id="ARBA00023136"/>
    </source>
</evidence>
<dbReference type="SUPFAM" id="SSF144091">
    <property type="entry name" value="Rhomboid-like"/>
    <property type="match status" value="1"/>
</dbReference>
<dbReference type="GO" id="GO:0016020">
    <property type="term" value="C:membrane"/>
    <property type="evidence" value="ECO:0007669"/>
    <property type="project" value="UniProtKB-SubCell"/>
</dbReference>
<feature type="domain" description="Peptidase S54 rhomboid" evidence="6">
    <location>
        <begin position="44"/>
        <end position="184"/>
    </location>
</feature>
<feature type="transmembrane region" description="Helical" evidence="5">
    <location>
        <begin position="54"/>
        <end position="76"/>
    </location>
</feature>
<protein>
    <submittedName>
        <fullName evidence="7">Uncharacterized membrane protein</fullName>
    </submittedName>
</protein>